<dbReference type="GO" id="GO:0015562">
    <property type="term" value="F:efflux transmembrane transporter activity"/>
    <property type="evidence" value="ECO:0007669"/>
    <property type="project" value="InterPro"/>
</dbReference>
<evidence type="ECO:0000313" key="4">
    <source>
        <dbReference type="EMBL" id="KIQ26878.1"/>
    </source>
</evidence>
<dbReference type="Pfam" id="PF02321">
    <property type="entry name" value="OEP"/>
    <property type="match status" value="2"/>
</dbReference>
<reference evidence="4 5" key="1">
    <citation type="submission" date="2014-12" db="EMBL/GenBank/DDBJ databases">
        <title>16Stimator: statistical estimation of ribosomal gene copy numbers from draft genome assemblies.</title>
        <authorList>
            <person name="Perisin M.A."/>
            <person name="Vetter M."/>
            <person name="Gilbert J.A."/>
            <person name="Bergelson J."/>
        </authorList>
    </citation>
    <scope>NUCLEOTIDE SEQUENCE [LARGE SCALE GENOMIC DNA]</scope>
    <source>
        <strain evidence="4 5">MEDvA23</strain>
    </source>
</reference>
<keyword evidence="2" id="KW-0732">Signal</keyword>
<dbReference type="InterPro" id="IPR010131">
    <property type="entry name" value="MdtP/NodT-like"/>
</dbReference>
<dbReference type="GO" id="GO:0005886">
    <property type="term" value="C:plasma membrane"/>
    <property type="evidence" value="ECO:0007669"/>
    <property type="project" value="UniProtKB-SubCell"/>
</dbReference>
<keyword evidence="2" id="KW-0472">Membrane</keyword>
<comment type="subcellular location">
    <subcellularLocation>
        <location evidence="2">Cell membrane</location>
        <topology evidence="2">Lipid-anchor</topology>
    </subcellularLocation>
</comment>
<sequence>MSLLCVCAGALLSGCTATANDPQPHAVEPPAAWRNAQVGVNGAAIVDAHWWRSFGSGELDALIEEAQARNQDLATALARVDAARAQARIAGAALAPELSGRLDAAREARMGGRADVDGNTSFVGFAASYELDLWGRRGALHQEALKGLRASEFDRDAVRLGVTAEVASSWLQLRGLREREAIARDNLGNAQRVLQLVEARSRAGAVTPLDLAQQRGLVAARQRELAALRRQANDAETALAQLLGAPALPPALCADREEGAPGTARLASLRLPSIDAGIPALALTRRPDIARAEARLAAADANLQAARAALLPSVSLSASIGLQGQAPGRLIDNPLYSLAAGIVAPIFDGGRLRGERDVSEARRRELLAGYRAAILGAFADAETALNAVAGTDAQASAQDEELQQARRAAALSESRYRAGAETLLVLLDAQRTLYAAQDLAVQLQQQRLQARVALYRALGGGWRGDAVAPLAQGGP</sequence>
<evidence type="ECO:0000313" key="5">
    <source>
        <dbReference type="Proteomes" id="UP000032067"/>
    </source>
</evidence>
<keyword evidence="2" id="KW-0449">Lipoprotein</keyword>
<dbReference type="Gene3D" id="2.20.200.10">
    <property type="entry name" value="Outer membrane efflux proteins (OEP)"/>
    <property type="match status" value="1"/>
</dbReference>
<comment type="caution">
    <text evidence="4">The sequence shown here is derived from an EMBL/GenBank/DDBJ whole genome shotgun (WGS) entry which is preliminary data.</text>
</comment>
<dbReference type="AlphaFoldDB" id="A0A0D0LCQ4"/>
<dbReference type="PANTHER" id="PTHR30203">
    <property type="entry name" value="OUTER MEMBRANE CATION EFFLUX PROTEIN"/>
    <property type="match status" value="1"/>
</dbReference>
<comment type="similarity">
    <text evidence="1 2">Belongs to the outer membrane factor (OMF) (TC 1.B.17) family.</text>
</comment>
<feature type="coiled-coil region" evidence="3">
    <location>
        <begin position="218"/>
        <end position="245"/>
    </location>
</feature>
<feature type="chain" id="PRO_5001434655" evidence="2">
    <location>
        <begin position="20"/>
        <end position="475"/>
    </location>
</feature>
<evidence type="ECO:0000256" key="1">
    <source>
        <dbReference type="ARBA" id="ARBA00007613"/>
    </source>
</evidence>
<feature type="signal peptide" evidence="2">
    <location>
        <begin position="1"/>
        <end position="19"/>
    </location>
</feature>
<dbReference type="NCBIfam" id="TIGR01845">
    <property type="entry name" value="outer_NodT"/>
    <property type="match status" value="1"/>
</dbReference>
<protein>
    <submittedName>
        <fullName evidence="4">Transporter</fullName>
    </submittedName>
</protein>
<keyword evidence="2" id="KW-1134">Transmembrane beta strand</keyword>
<proteinExistence type="inferred from homology"/>
<keyword evidence="2" id="KW-0812">Transmembrane</keyword>
<dbReference type="InterPro" id="IPR003423">
    <property type="entry name" value="OMP_efflux"/>
</dbReference>
<keyword evidence="2" id="KW-0564">Palmitate</keyword>
<dbReference type="Gene3D" id="1.20.1600.10">
    <property type="entry name" value="Outer membrane efflux proteins (OEP)"/>
    <property type="match status" value="1"/>
</dbReference>
<name>A0A0D0LCQ4_VARPD</name>
<evidence type="ECO:0000256" key="3">
    <source>
        <dbReference type="SAM" id="Coils"/>
    </source>
</evidence>
<dbReference type="Proteomes" id="UP000032067">
    <property type="component" value="Unassembled WGS sequence"/>
</dbReference>
<accession>A0A0D0LCQ4</accession>
<keyword evidence="3" id="KW-0175">Coiled coil</keyword>
<evidence type="ECO:0000256" key="2">
    <source>
        <dbReference type="RuleBase" id="RU362097"/>
    </source>
</evidence>
<dbReference type="EMBL" id="JXQQ01000058">
    <property type="protein sequence ID" value="KIQ26878.1"/>
    <property type="molecule type" value="Genomic_DNA"/>
</dbReference>
<dbReference type="SUPFAM" id="SSF56954">
    <property type="entry name" value="Outer membrane efflux proteins (OEP)"/>
    <property type="match status" value="1"/>
</dbReference>
<dbReference type="PANTHER" id="PTHR30203:SF33">
    <property type="entry name" value="BLR4455 PROTEIN"/>
    <property type="match status" value="1"/>
</dbReference>
<gene>
    <name evidence="4" type="ORF">RT97_22450</name>
</gene>
<organism evidence="4 5">
    <name type="scientific">Variovorax paradoxus</name>
    <dbReference type="NCBI Taxonomy" id="34073"/>
    <lineage>
        <taxon>Bacteria</taxon>
        <taxon>Pseudomonadati</taxon>
        <taxon>Pseudomonadota</taxon>
        <taxon>Betaproteobacteria</taxon>
        <taxon>Burkholderiales</taxon>
        <taxon>Comamonadaceae</taxon>
        <taxon>Variovorax</taxon>
    </lineage>
</organism>